<feature type="compositionally biased region" description="Basic and acidic residues" evidence="2">
    <location>
        <begin position="680"/>
        <end position="690"/>
    </location>
</feature>
<name>A0AAD6INT4_PENCN</name>
<dbReference type="InterPro" id="IPR036045">
    <property type="entry name" value="Sec1-like_sf"/>
</dbReference>
<dbReference type="InterPro" id="IPR043154">
    <property type="entry name" value="Sec-1-like_dom1"/>
</dbReference>
<keyword evidence="4" id="KW-1185">Reference proteome</keyword>
<dbReference type="Gene3D" id="3.40.50.2060">
    <property type="match status" value="1"/>
</dbReference>
<comment type="similarity">
    <text evidence="1">Belongs to the STXBP/unc-18/SEC1 family.</text>
</comment>
<feature type="region of interest" description="Disordered" evidence="2">
    <location>
        <begin position="612"/>
        <end position="700"/>
    </location>
</feature>
<dbReference type="Gene3D" id="3.90.830.10">
    <property type="entry name" value="Syntaxin Binding Protein 1, Chain A, domain 2"/>
    <property type="match status" value="1"/>
</dbReference>
<dbReference type="Proteomes" id="UP001219568">
    <property type="component" value="Unassembled WGS sequence"/>
</dbReference>
<dbReference type="PANTHER" id="PTHR11679">
    <property type="entry name" value="VESICLE PROTEIN SORTING-ASSOCIATED"/>
    <property type="match status" value="1"/>
</dbReference>
<reference evidence="3" key="1">
    <citation type="journal article" date="2023" name="IMA Fungus">
        <title>Comparative genomic study of the Penicillium genus elucidates a diverse pangenome and 15 lateral gene transfer events.</title>
        <authorList>
            <person name="Petersen C."/>
            <person name="Sorensen T."/>
            <person name="Nielsen M.R."/>
            <person name="Sondergaard T.E."/>
            <person name="Sorensen J.L."/>
            <person name="Fitzpatrick D.A."/>
            <person name="Frisvad J.C."/>
            <person name="Nielsen K.L."/>
        </authorList>
    </citation>
    <scope>NUCLEOTIDE SEQUENCE</scope>
    <source>
        <strain evidence="3">IBT 15450</strain>
    </source>
</reference>
<dbReference type="FunFam" id="3.90.830.10:FF:000005">
    <property type="entry name" value="Sec1 family superfamily"/>
    <property type="match status" value="1"/>
</dbReference>
<accession>A0AAD6INT4</accession>
<evidence type="ECO:0000256" key="2">
    <source>
        <dbReference type="SAM" id="MobiDB-lite"/>
    </source>
</evidence>
<evidence type="ECO:0000256" key="1">
    <source>
        <dbReference type="ARBA" id="ARBA00009884"/>
    </source>
</evidence>
<dbReference type="InterPro" id="IPR001619">
    <property type="entry name" value="Sec1-like"/>
</dbReference>
<comment type="caution">
    <text evidence="3">The sequence shown here is derived from an EMBL/GenBank/DDBJ whole genome shotgun (WGS) entry which is preliminary data.</text>
</comment>
<dbReference type="AlphaFoldDB" id="A0AAD6INT4"/>
<protein>
    <recommendedName>
        <fullName evidence="5">Sec1 family superfamily</fullName>
    </recommendedName>
</protein>
<dbReference type="InterPro" id="IPR043127">
    <property type="entry name" value="Sec-1-like_dom3a"/>
</dbReference>
<dbReference type="InterPro" id="IPR027482">
    <property type="entry name" value="Sec1-like_dom2"/>
</dbReference>
<dbReference type="SUPFAM" id="SSF56815">
    <property type="entry name" value="Sec1/munc18-like (SM) proteins"/>
    <property type="match status" value="1"/>
</dbReference>
<evidence type="ECO:0008006" key="5">
    <source>
        <dbReference type="Google" id="ProtNLM"/>
    </source>
</evidence>
<dbReference type="EMBL" id="JAQJZL010000001">
    <property type="protein sequence ID" value="KAJ6057709.1"/>
    <property type="molecule type" value="Genomic_DNA"/>
</dbReference>
<dbReference type="Gene3D" id="3.40.50.1910">
    <property type="match status" value="1"/>
</dbReference>
<organism evidence="3 4">
    <name type="scientific">Penicillium canescens</name>
    <dbReference type="NCBI Taxonomy" id="5083"/>
    <lineage>
        <taxon>Eukaryota</taxon>
        <taxon>Fungi</taxon>
        <taxon>Dikarya</taxon>
        <taxon>Ascomycota</taxon>
        <taxon>Pezizomycotina</taxon>
        <taxon>Eurotiomycetes</taxon>
        <taxon>Eurotiomycetidae</taxon>
        <taxon>Eurotiales</taxon>
        <taxon>Aspergillaceae</taxon>
        <taxon>Penicillium</taxon>
    </lineage>
</organism>
<sequence>MGTSIINIQRDIILNTIRNAGGRDWKVLVVDENSKKLVDGAAKEEEILNLNVSNIEQIEHRRPSNADMDALYILSPESYVVDCLMADFEVGRYRKAFLVWTSFLDPQQRARIDRSQMARERIAEFHVMNINFYPRESRLITFRDPWSFPVLFHPGCNNLIRRHLEDLAQKIVSLCASLGEYPIIRYYRPRSPTHEAGVMCSHLARFIQNEMDQFAQFQRDFPPQTNRPRGVLIVVDRSMDLFAPLLHEFTYQAMVHDLLPIKDGDKVTYKTVVNEGSKNEEVKEMEIGEEDRVWVDYRHMHMKDVLGKLGEDFAKFRAANPQFADDNDKHNVNTIKEMLAGLTEFQEGKNAYTLHLNMAQECMKYFQDRKLLEVSSIEQSFATGLDENYKKAKNLAAQLVQLLDDDSVVPPDRLRLLLLYIIYRGGLLGGDIRKLMAHAGLPPQDGNVIANLELLGVRVEKPLRDEKPPVQSLFSRRNPVPESEELSLSRYDLAIKLMLEDQIRGTLDPTVFPFTRPHTETDSALAAQEMMSQQASLRSAKPTWARTRSVDQPRQRIIVFMAGGATYGESRACHEISSTYNRDVFLVTTHMLSPGLFLRQVGDLSVDRRRLDLPMERPKPTAPAHLFEREKPPTPTPPPQQKKKPVPIAHLNPPAPPEALMAGMSINSNGSSPVSSGGGNRKDKEKEKKDKKDKKYRFFK</sequence>
<dbReference type="Pfam" id="PF00995">
    <property type="entry name" value="Sec1"/>
    <property type="match status" value="1"/>
</dbReference>
<dbReference type="Gene3D" id="1.25.40.60">
    <property type="match status" value="1"/>
</dbReference>
<feature type="compositionally biased region" description="Low complexity" evidence="2">
    <location>
        <begin position="665"/>
        <end position="675"/>
    </location>
</feature>
<dbReference type="PIRSF" id="PIRSF005715">
    <property type="entry name" value="VPS45_Sec1"/>
    <property type="match status" value="1"/>
</dbReference>
<evidence type="ECO:0000313" key="4">
    <source>
        <dbReference type="Proteomes" id="UP001219568"/>
    </source>
</evidence>
<feature type="compositionally biased region" description="Basic residues" evidence="2">
    <location>
        <begin position="691"/>
        <end position="700"/>
    </location>
</feature>
<proteinExistence type="inferred from homology"/>
<evidence type="ECO:0000313" key="3">
    <source>
        <dbReference type="EMBL" id="KAJ6057709.1"/>
    </source>
</evidence>
<dbReference type="GO" id="GO:0016192">
    <property type="term" value="P:vesicle-mediated transport"/>
    <property type="evidence" value="ECO:0007669"/>
    <property type="project" value="InterPro"/>
</dbReference>
<reference evidence="3" key="2">
    <citation type="submission" date="2023-01" db="EMBL/GenBank/DDBJ databases">
        <authorList>
            <person name="Petersen C."/>
        </authorList>
    </citation>
    <scope>NUCLEOTIDE SEQUENCE</scope>
    <source>
        <strain evidence="3">IBT 15450</strain>
    </source>
</reference>
<gene>
    <name evidence="3" type="ORF">N7460_000983</name>
</gene>